<evidence type="ECO:0000256" key="3">
    <source>
        <dbReference type="SAM" id="Phobius"/>
    </source>
</evidence>
<dbReference type="OrthoDB" id="1786111at2"/>
<evidence type="ECO:0000313" key="5">
    <source>
        <dbReference type="EMBL" id="PHJ39860.1"/>
    </source>
</evidence>
<dbReference type="InterPro" id="IPR011055">
    <property type="entry name" value="Dup_hybrid_motif"/>
</dbReference>
<keyword evidence="3" id="KW-0812">Transmembrane</keyword>
<dbReference type="PANTHER" id="PTHR21666:SF289">
    <property type="entry name" value="L-ALA--D-GLU ENDOPEPTIDASE"/>
    <property type="match status" value="1"/>
</dbReference>
<organism evidence="5 6">
    <name type="scientific">Desulforamulus profundi</name>
    <dbReference type="NCBI Taxonomy" id="1383067"/>
    <lineage>
        <taxon>Bacteria</taxon>
        <taxon>Bacillati</taxon>
        <taxon>Bacillota</taxon>
        <taxon>Clostridia</taxon>
        <taxon>Eubacteriales</taxon>
        <taxon>Peptococcaceae</taxon>
        <taxon>Desulforamulus</taxon>
    </lineage>
</organism>
<dbReference type="Pfam" id="PF01551">
    <property type="entry name" value="Peptidase_M23"/>
    <property type="match status" value="1"/>
</dbReference>
<feature type="compositionally biased region" description="Polar residues" evidence="2">
    <location>
        <begin position="89"/>
        <end position="109"/>
    </location>
</feature>
<evidence type="ECO:0000256" key="1">
    <source>
        <dbReference type="ARBA" id="ARBA00022729"/>
    </source>
</evidence>
<dbReference type="EMBL" id="AWQQ01000006">
    <property type="protein sequence ID" value="PHJ39860.1"/>
    <property type="molecule type" value="Genomic_DNA"/>
</dbReference>
<dbReference type="InterPro" id="IPR016047">
    <property type="entry name" value="M23ase_b-sheet_dom"/>
</dbReference>
<reference evidence="5 6" key="1">
    <citation type="submission" date="2013-09" db="EMBL/GenBank/DDBJ databases">
        <title>Biodegradation of hydrocarbons in the deep terrestrial subsurface : characterization of a microbial consortium composed of two Desulfotomaculum species originating from a deep geological formation.</title>
        <authorList>
            <person name="Aullo T."/>
            <person name="Berlendis S."/>
            <person name="Lascourreges J.-F."/>
            <person name="Dessort D."/>
            <person name="Saint-Laurent S."/>
            <person name="Schraauwers B."/>
            <person name="Mas J."/>
            <person name="Magot M."/>
            <person name="Ranchou-Peyruse A."/>
        </authorList>
    </citation>
    <scope>NUCLEOTIDE SEQUENCE [LARGE SCALE GENOMIC DNA]</scope>
    <source>
        <strain evidence="5 6">Bs107</strain>
    </source>
</reference>
<comment type="caution">
    <text evidence="5">The sequence shown here is derived from an EMBL/GenBank/DDBJ whole genome shotgun (WGS) entry which is preliminary data.</text>
</comment>
<dbReference type="CDD" id="cd12797">
    <property type="entry name" value="M23_peptidase"/>
    <property type="match status" value="1"/>
</dbReference>
<dbReference type="RefSeq" id="WP_099081893.1">
    <property type="nucleotide sequence ID" value="NZ_AWQQ01000006.1"/>
</dbReference>
<evidence type="ECO:0000259" key="4">
    <source>
        <dbReference type="Pfam" id="PF01551"/>
    </source>
</evidence>
<keyword evidence="3" id="KW-1133">Transmembrane helix</keyword>
<dbReference type="GO" id="GO:0004222">
    <property type="term" value="F:metalloendopeptidase activity"/>
    <property type="evidence" value="ECO:0007669"/>
    <property type="project" value="TreeGrafter"/>
</dbReference>
<proteinExistence type="predicted"/>
<keyword evidence="1" id="KW-0732">Signal</keyword>
<keyword evidence="6" id="KW-1185">Reference proteome</keyword>
<dbReference type="Gene3D" id="2.70.70.10">
    <property type="entry name" value="Glucose Permease (Domain IIA)"/>
    <property type="match status" value="1"/>
</dbReference>
<accession>A0A2C6LMM9</accession>
<evidence type="ECO:0000256" key="2">
    <source>
        <dbReference type="SAM" id="MobiDB-lite"/>
    </source>
</evidence>
<name>A0A2C6LMM9_9FIRM</name>
<dbReference type="SUPFAM" id="SSF51261">
    <property type="entry name" value="Duplicated hybrid motif"/>
    <property type="match status" value="1"/>
</dbReference>
<protein>
    <submittedName>
        <fullName evidence="5">Peptidase M23</fullName>
    </submittedName>
</protein>
<dbReference type="AlphaFoldDB" id="A0A2C6LMM9"/>
<feature type="transmembrane region" description="Helical" evidence="3">
    <location>
        <begin position="35"/>
        <end position="59"/>
    </location>
</feature>
<feature type="domain" description="M23ase beta-sheet core" evidence="4">
    <location>
        <begin position="141"/>
        <end position="238"/>
    </location>
</feature>
<gene>
    <name evidence="5" type="ORF">P378_00535</name>
</gene>
<evidence type="ECO:0000313" key="6">
    <source>
        <dbReference type="Proteomes" id="UP000222564"/>
    </source>
</evidence>
<dbReference type="PANTHER" id="PTHR21666">
    <property type="entry name" value="PEPTIDASE-RELATED"/>
    <property type="match status" value="1"/>
</dbReference>
<dbReference type="InterPro" id="IPR050570">
    <property type="entry name" value="Cell_wall_metabolism_enzyme"/>
</dbReference>
<keyword evidence="3" id="KW-0472">Membrane</keyword>
<feature type="region of interest" description="Disordered" evidence="2">
    <location>
        <begin position="83"/>
        <end position="109"/>
    </location>
</feature>
<dbReference type="Proteomes" id="UP000222564">
    <property type="component" value="Unassembled WGS sequence"/>
</dbReference>
<sequence length="243" mass="26982">MWPFEDSLRNKLRNQDLIKKYRDWLRKWLYRGNKINPFTLMGILVTVALLSAYGFYSWFNGPSVQEAVTSNNTNQVINQDYQKAPPACDQSQANSASQPVETKETSVQPELNPEEMIKPVMGHALTGVGMTFSELFKDYRYHNGVALAAGPGAEVKVALPGTVSLISTGEDGTNTVSINHGSGWESSYSGLDQVNVKAGQKLAQNEVLGTLGKYSRTNGIMENHLYFKVTKNGEPVDPNIYWK</sequence>